<dbReference type="InterPro" id="IPR001304">
    <property type="entry name" value="C-type_lectin-like"/>
</dbReference>
<comment type="caution">
    <text evidence="2">The sequence shown here is derived from an EMBL/GenBank/DDBJ whole genome shotgun (WGS) entry which is preliminary data.</text>
</comment>
<evidence type="ECO:0000313" key="3">
    <source>
        <dbReference type="Proteomes" id="UP001195483"/>
    </source>
</evidence>
<dbReference type="InterPro" id="IPR016187">
    <property type="entry name" value="CTDL_fold"/>
</dbReference>
<evidence type="ECO:0000259" key="1">
    <source>
        <dbReference type="PROSITE" id="PS50041"/>
    </source>
</evidence>
<proteinExistence type="predicted"/>
<dbReference type="Pfam" id="PF00059">
    <property type="entry name" value="Lectin_C"/>
    <property type="match status" value="1"/>
</dbReference>
<dbReference type="SUPFAM" id="SSF56436">
    <property type="entry name" value="C-type lectin-like"/>
    <property type="match status" value="1"/>
</dbReference>
<reference evidence="2" key="1">
    <citation type="journal article" date="2021" name="Genome Biol. Evol.">
        <title>A High-Quality Reference Genome for a Parasitic Bivalve with Doubly Uniparental Inheritance (Bivalvia: Unionida).</title>
        <authorList>
            <person name="Smith C.H."/>
        </authorList>
    </citation>
    <scope>NUCLEOTIDE SEQUENCE</scope>
    <source>
        <strain evidence="2">CHS0354</strain>
    </source>
</reference>
<dbReference type="PANTHER" id="PTHR22803">
    <property type="entry name" value="MANNOSE, PHOSPHOLIPASE, LECTIN RECEPTOR RELATED"/>
    <property type="match status" value="1"/>
</dbReference>
<reference evidence="2" key="2">
    <citation type="journal article" date="2021" name="Genome Biol. Evol.">
        <title>Developing a high-quality reference genome for a parasitic bivalve with doubly uniparental inheritance (Bivalvia: Unionida).</title>
        <authorList>
            <person name="Smith C.H."/>
        </authorList>
    </citation>
    <scope>NUCLEOTIDE SEQUENCE</scope>
    <source>
        <strain evidence="2">CHS0354</strain>
        <tissue evidence="2">Mantle</tissue>
    </source>
</reference>
<organism evidence="2 3">
    <name type="scientific">Potamilus streckersoni</name>
    <dbReference type="NCBI Taxonomy" id="2493646"/>
    <lineage>
        <taxon>Eukaryota</taxon>
        <taxon>Metazoa</taxon>
        <taxon>Spiralia</taxon>
        <taxon>Lophotrochozoa</taxon>
        <taxon>Mollusca</taxon>
        <taxon>Bivalvia</taxon>
        <taxon>Autobranchia</taxon>
        <taxon>Heteroconchia</taxon>
        <taxon>Palaeoheterodonta</taxon>
        <taxon>Unionida</taxon>
        <taxon>Unionoidea</taxon>
        <taxon>Unionidae</taxon>
        <taxon>Ambleminae</taxon>
        <taxon>Lampsilini</taxon>
        <taxon>Potamilus</taxon>
    </lineage>
</organism>
<evidence type="ECO:0000313" key="2">
    <source>
        <dbReference type="EMBL" id="KAK3588375.1"/>
    </source>
</evidence>
<sequence length="138" mass="16059">MLEDIEPVYSHIKLDNRDHYICHYLLEGLCCPEGFERHENRCYTAMELNVSWAKAKVYCSVTRGDLADIEEADENTVIMGIISRSQLDSSTRLRFWLDGLGMLAENEWRWMGQKGASRPMLFTNWKPPQTDNVNNNEN</sequence>
<dbReference type="InterPro" id="IPR016186">
    <property type="entry name" value="C-type_lectin-like/link_sf"/>
</dbReference>
<dbReference type="Proteomes" id="UP001195483">
    <property type="component" value="Unassembled WGS sequence"/>
</dbReference>
<dbReference type="Gene3D" id="3.10.100.10">
    <property type="entry name" value="Mannose-Binding Protein A, subunit A"/>
    <property type="match status" value="1"/>
</dbReference>
<dbReference type="AlphaFoldDB" id="A0AAE0VTF7"/>
<gene>
    <name evidence="2" type="ORF">CHS0354_007806</name>
</gene>
<protein>
    <recommendedName>
        <fullName evidence="1">C-type lectin domain-containing protein</fullName>
    </recommendedName>
</protein>
<dbReference type="PROSITE" id="PS50041">
    <property type="entry name" value="C_TYPE_LECTIN_2"/>
    <property type="match status" value="1"/>
</dbReference>
<dbReference type="CDD" id="cd00037">
    <property type="entry name" value="CLECT"/>
    <property type="match status" value="1"/>
</dbReference>
<dbReference type="InterPro" id="IPR050111">
    <property type="entry name" value="C-type_lectin/snaclec_domain"/>
</dbReference>
<dbReference type="EMBL" id="JAEAOA010000529">
    <property type="protein sequence ID" value="KAK3588375.1"/>
    <property type="molecule type" value="Genomic_DNA"/>
</dbReference>
<reference evidence="2" key="3">
    <citation type="submission" date="2023-05" db="EMBL/GenBank/DDBJ databases">
        <authorList>
            <person name="Smith C.H."/>
        </authorList>
    </citation>
    <scope>NUCLEOTIDE SEQUENCE</scope>
    <source>
        <strain evidence="2">CHS0354</strain>
        <tissue evidence="2">Mantle</tissue>
    </source>
</reference>
<feature type="domain" description="C-type lectin" evidence="1">
    <location>
        <begin position="38"/>
        <end position="138"/>
    </location>
</feature>
<keyword evidence="3" id="KW-1185">Reference proteome</keyword>
<name>A0AAE0VTF7_9BIVA</name>
<accession>A0AAE0VTF7</accession>